<reference evidence="1" key="1">
    <citation type="submission" date="2015-06" db="EMBL/GenBank/DDBJ databases">
        <authorList>
            <person name="Joergensen T."/>
        </authorList>
    </citation>
    <scope>NUCLEOTIDE SEQUENCE</scope>
    <source>
        <strain evidence="1">RGFK1250</strain>
    </source>
</reference>
<dbReference type="AlphaFoldDB" id="A0A0H5Q4D7"/>
<dbReference type="EMBL" id="LN853822">
    <property type="protein sequence ID" value="CRY96758.1"/>
    <property type="molecule type" value="Genomic_DNA"/>
</dbReference>
<accession>A0A0H5Q4D7</accession>
<evidence type="ECO:0000313" key="1">
    <source>
        <dbReference type="EMBL" id="CRY96758.1"/>
    </source>
</evidence>
<sequence length="84" mass="9455">MKHMDVKGKVGDIRINLTPRPGKRLLVRVYVQHQTPRMSAPWQHVDSWVIGNCDQIVDLDSLYAAVQWAVGERALPGLDGLAEH</sequence>
<organism evidence="1">
    <name type="scientific">uncultured prokaryote</name>
    <dbReference type="NCBI Taxonomy" id="198431"/>
    <lineage>
        <taxon>unclassified sequences</taxon>
        <taxon>environmental samples</taxon>
    </lineage>
</organism>
<name>A0A0H5Q4D7_9ZZZZ</name>
<proteinExistence type="predicted"/>
<protein>
    <submittedName>
        <fullName evidence="1">Uncharacterized protein</fullName>
    </submittedName>
</protein>
<reference evidence="1" key="2">
    <citation type="submission" date="2015-07" db="EMBL/GenBank/DDBJ databases">
        <title>Plasmids, circular viruses and viroids from rat gut.</title>
        <authorList>
            <person name="Jorgensen T.J."/>
            <person name="Hansen M.A."/>
            <person name="Xu Z."/>
            <person name="Tabak M.A."/>
            <person name="Sorensen S.J."/>
            <person name="Hansen L.H."/>
        </authorList>
    </citation>
    <scope>NUCLEOTIDE SEQUENCE</scope>
    <source>
        <strain evidence="1">RGFK1250</strain>
    </source>
</reference>